<dbReference type="HOGENOM" id="CLU_839609_0_0_1"/>
<proteinExistence type="predicted"/>
<dbReference type="KEGG" id="nhe:NECHADRAFT_83416"/>
<dbReference type="RefSeq" id="XP_003047100.1">
    <property type="nucleotide sequence ID" value="XM_003047054.1"/>
</dbReference>
<evidence type="ECO:0000313" key="2">
    <source>
        <dbReference type="Proteomes" id="UP000005206"/>
    </source>
</evidence>
<organism evidence="1 2">
    <name type="scientific">Fusarium vanettenii (strain ATCC MYA-4622 / CBS 123669 / FGSC 9596 / NRRL 45880 / 77-13-4)</name>
    <name type="common">Fusarium solani subsp. pisi</name>
    <dbReference type="NCBI Taxonomy" id="660122"/>
    <lineage>
        <taxon>Eukaryota</taxon>
        <taxon>Fungi</taxon>
        <taxon>Dikarya</taxon>
        <taxon>Ascomycota</taxon>
        <taxon>Pezizomycotina</taxon>
        <taxon>Sordariomycetes</taxon>
        <taxon>Hypocreomycetidae</taxon>
        <taxon>Hypocreales</taxon>
        <taxon>Nectriaceae</taxon>
        <taxon>Fusarium</taxon>
        <taxon>Fusarium solani species complex</taxon>
        <taxon>Fusarium vanettenii</taxon>
    </lineage>
</organism>
<dbReference type="OrthoDB" id="5056467at2759"/>
<sequence>MSITQQPIPPEEEEPPFSAEFLYYLDFTPDEALMTDEQIRQSFSDLSRAVAPENARDVDEYRGSTPLPKEDLMHFKDLHQATTIKDLAAIVASSYDARDVYELHKPIFIWRVLTRFLGPNGINNLLMCVYLEAECSFFSPANTNELDSAMRMWRAGIFASQEAYIPDDPIVERMLSLLFDTAAIVNRFMTQMYCEKSLWGQNHENNRGDIRAKRRLYRLCFLAWIVCQAWDHRHSTIYHHGPVWFNLISDDDAIAICRLLYQLAHCQTMANDDGLIGEMVRIFRQGQGDAQVSAYGSSRPEVTILYWMKPHMALKDIFAPADRWYKSTTDS</sequence>
<dbReference type="InParanoid" id="C7Z3Y8"/>
<keyword evidence="2" id="KW-1185">Reference proteome</keyword>
<dbReference type="Proteomes" id="UP000005206">
    <property type="component" value="Chromosome 8"/>
</dbReference>
<evidence type="ECO:0000313" key="1">
    <source>
        <dbReference type="EMBL" id="EEU41387.1"/>
    </source>
</evidence>
<reference evidence="1 2" key="1">
    <citation type="journal article" date="2009" name="PLoS Genet.">
        <title>The genome of Nectria haematococca: contribution of supernumerary chromosomes to gene expansion.</title>
        <authorList>
            <person name="Coleman J.J."/>
            <person name="Rounsley S.D."/>
            <person name="Rodriguez-Carres M."/>
            <person name="Kuo A."/>
            <person name="Wasmann C.C."/>
            <person name="Grimwood J."/>
            <person name="Schmutz J."/>
            <person name="Taga M."/>
            <person name="White G.J."/>
            <person name="Zhou S."/>
            <person name="Schwartz D.C."/>
            <person name="Freitag M."/>
            <person name="Ma L.J."/>
            <person name="Danchin E.G."/>
            <person name="Henrissat B."/>
            <person name="Coutinho P.M."/>
            <person name="Nelson D.R."/>
            <person name="Straney D."/>
            <person name="Napoli C.A."/>
            <person name="Barker B.M."/>
            <person name="Gribskov M."/>
            <person name="Rep M."/>
            <person name="Kroken S."/>
            <person name="Molnar I."/>
            <person name="Rensing C."/>
            <person name="Kennell J.C."/>
            <person name="Zamora J."/>
            <person name="Farman M.L."/>
            <person name="Selker E.U."/>
            <person name="Salamov A."/>
            <person name="Shapiro H."/>
            <person name="Pangilinan J."/>
            <person name="Lindquist E."/>
            <person name="Lamers C."/>
            <person name="Grigoriev I.V."/>
            <person name="Geiser D.M."/>
            <person name="Covert S.F."/>
            <person name="Temporini E."/>
            <person name="Vanetten H.D."/>
        </authorList>
    </citation>
    <scope>NUCLEOTIDE SEQUENCE [LARGE SCALE GENOMIC DNA]</scope>
    <source>
        <strain evidence="2">ATCC MYA-4622 / CBS 123669 / FGSC 9596 / NRRL 45880 / 77-13-4</strain>
    </source>
</reference>
<dbReference type="VEuPathDB" id="FungiDB:NECHADRAFT_83416"/>
<accession>C7Z3Y8</accession>
<dbReference type="AlphaFoldDB" id="C7Z3Y8"/>
<protein>
    <submittedName>
        <fullName evidence="1">Uncharacterized protein</fullName>
    </submittedName>
</protein>
<name>C7Z3Y8_FUSV7</name>
<dbReference type="EMBL" id="GG698909">
    <property type="protein sequence ID" value="EEU41387.1"/>
    <property type="molecule type" value="Genomic_DNA"/>
</dbReference>
<dbReference type="GeneID" id="9675585"/>
<gene>
    <name evidence="1" type="ORF">NECHADRAFT_83416</name>
</gene>